<keyword evidence="2" id="KW-1185">Reference proteome</keyword>
<sequence>MFVFTKLHYWRTVKRQIDKTQCLRMCHKAVKGGGTATPEIQEAQPLSLKKSPSKDPAKTLRAKKQQTKINLDDDFPAEEKEKILDFLSNSSDSVLMKCNFLSSSTCNWIIDYRKTNGPFQTLASVLEVPTIGNAKLEKICNSILQMKKTDAISTGKNMVEGTFNIKDTYPKLTSEICKNVDEVVALDIQLNHLTWAKINRRKEVCDLNQVQFLDKHTIRYDHVLYHKVLRDTLKEVPHCDLYLLEKKMQNLKSLKLLQFYMNKQILEALLMTMLNERHDSGDEFENRVYLMPTVNLMRLYNLSIGGEMTSGRMLVKELLSGQECALMGLHIPMDLAKFYNEQSDYKQDRLAICILNAYATLKLFIDQTST</sequence>
<dbReference type="EMBL" id="JBJQND010000005">
    <property type="protein sequence ID" value="KAL3877831.1"/>
    <property type="molecule type" value="Genomic_DNA"/>
</dbReference>
<protein>
    <recommendedName>
        <fullName evidence="3">Transcription elongation factor, mitochondrial</fullName>
    </recommendedName>
</protein>
<dbReference type="Proteomes" id="UP001634394">
    <property type="component" value="Unassembled WGS sequence"/>
</dbReference>
<proteinExistence type="predicted"/>
<gene>
    <name evidence="1" type="ORF">ACJMK2_035475</name>
</gene>
<dbReference type="InterPro" id="IPR039150">
    <property type="entry name" value="TEFM"/>
</dbReference>
<evidence type="ECO:0000313" key="2">
    <source>
        <dbReference type="Proteomes" id="UP001634394"/>
    </source>
</evidence>
<dbReference type="SUPFAM" id="SSF47781">
    <property type="entry name" value="RuvA domain 2-like"/>
    <property type="match status" value="1"/>
</dbReference>
<evidence type="ECO:0000313" key="1">
    <source>
        <dbReference type="EMBL" id="KAL3877831.1"/>
    </source>
</evidence>
<dbReference type="AlphaFoldDB" id="A0ABD3WWH3"/>
<dbReference type="PANTHER" id="PTHR21053:SF2">
    <property type="entry name" value="TRANSCRIPTION ELONGATION FACTOR, MITOCHONDRIAL"/>
    <property type="match status" value="1"/>
</dbReference>
<dbReference type="InterPro" id="IPR010994">
    <property type="entry name" value="RuvA_2-like"/>
</dbReference>
<evidence type="ECO:0008006" key="3">
    <source>
        <dbReference type="Google" id="ProtNLM"/>
    </source>
</evidence>
<dbReference type="PANTHER" id="PTHR21053">
    <property type="entry name" value="TRANSCRIPTION ELONGATION FACTOR, MITOCHONDRIAL"/>
    <property type="match status" value="1"/>
</dbReference>
<accession>A0ABD3WWH3</accession>
<organism evidence="1 2">
    <name type="scientific">Sinanodonta woodiana</name>
    <name type="common">Chinese pond mussel</name>
    <name type="synonym">Anodonta woodiana</name>
    <dbReference type="NCBI Taxonomy" id="1069815"/>
    <lineage>
        <taxon>Eukaryota</taxon>
        <taxon>Metazoa</taxon>
        <taxon>Spiralia</taxon>
        <taxon>Lophotrochozoa</taxon>
        <taxon>Mollusca</taxon>
        <taxon>Bivalvia</taxon>
        <taxon>Autobranchia</taxon>
        <taxon>Heteroconchia</taxon>
        <taxon>Palaeoheterodonta</taxon>
        <taxon>Unionida</taxon>
        <taxon>Unionoidea</taxon>
        <taxon>Unionidae</taxon>
        <taxon>Unioninae</taxon>
        <taxon>Sinanodonta</taxon>
    </lineage>
</organism>
<comment type="caution">
    <text evidence="1">The sequence shown here is derived from an EMBL/GenBank/DDBJ whole genome shotgun (WGS) entry which is preliminary data.</text>
</comment>
<reference evidence="1 2" key="1">
    <citation type="submission" date="2024-11" db="EMBL/GenBank/DDBJ databases">
        <title>Chromosome-level genome assembly of the freshwater bivalve Anodonta woodiana.</title>
        <authorList>
            <person name="Chen X."/>
        </authorList>
    </citation>
    <scope>NUCLEOTIDE SEQUENCE [LARGE SCALE GENOMIC DNA]</scope>
    <source>
        <strain evidence="1">MN2024</strain>
        <tissue evidence="1">Gills</tissue>
    </source>
</reference>
<dbReference type="Pfam" id="PF12836">
    <property type="entry name" value="HHH_3"/>
    <property type="match status" value="1"/>
</dbReference>
<name>A0ABD3WWH3_SINWO</name>
<dbReference type="Gene3D" id="1.10.150.280">
    <property type="entry name" value="AF1531-like domain"/>
    <property type="match status" value="1"/>
</dbReference>